<proteinExistence type="predicted"/>
<evidence type="ECO:0000259" key="2">
    <source>
        <dbReference type="Pfam" id="PF00857"/>
    </source>
</evidence>
<evidence type="ECO:0000313" key="3">
    <source>
        <dbReference type="EMBL" id="MCL6684090.1"/>
    </source>
</evidence>
<dbReference type="InterPro" id="IPR036380">
    <property type="entry name" value="Isochorismatase-like_sf"/>
</dbReference>
<name>A0ABT0RNJ8_9SPHN</name>
<dbReference type="Pfam" id="PF00857">
    <property type="entry name" value="Isochorismatase"/>
    <property type="match status" value="1"/>
</dbReference>
<accession>A0ABT0RNJ8</accession>
<dbReference type="PANTHER" id="PTHR43540:SF1">
    <property type="entry name" value="ISOCHORISMATASE HYDROLASE"/>
    <property type="match status" value="1"/>
</dbReference>
<dbReference type="Gene3D" id="3.40.50.850">
    <property type="entry name" value="Isochorismatase-like"/>
    <property type="match status" value="1"/>
</dbReference>
<dbReference type="InterPro" id="IPR000868">
    <property type="entry name" value="Isochorismatase-like_dom"/>
</dbReference>
<evidence type="ECO:0000256" key="1">
    <source>
        <dbReference type="ARBA" id="ARBA00022801"/>
    </source>
</evidence>
<dbReference type="RefSeq" id="WP_249848375.1">
    <property type="nucleotide sequence ID" value="NZ_JAMGBD010000001.1"/>
</dbReference>
<dbReference type="CDD" id="cd00431">
    <property type="entry name" value="cysteine_hydrolases"/>
    <property type="match status" value="1"/>
</dbReference>
<sequence>MFDHRSPEMTLRGGAAALVFTDLHNDFFMPDGKAYGLIKESLERNNTFANIEVLLRTAKSAGMKVFVSPHYYYPHDHKWVAPTTPLEDLAHQIGLLDREGPLSLENLEGSGADFPDRYKPYLLDRETIITSPHKAYGASTNDMILQLRRHRIEQIILAGPVGNLCVEAHMRDFIEHGFEIAMVRDATGGARNEEGDGYEAAMINWRFLAHAMWTTAEAVKRIEACDVASAPIAA</sequence>
<dbReference type="Proteomes" id="UP001165363">
    <property type="component" value="Unassembled WGS sequence"/>
</dbReference>
<dbReference type="InterPro" id="IPR050272">
    <property type="entry name" value="Isochorismatase-like_hydrls"/>
</dbReference>
<dbReference type="GO" id="GO:0016787">
    <property type="term" value="F:hydrolase activity"/>
    <property type="evidence" value="ECO:0007669"/>
    <property type="project" value="UniProtKB-KW"/>
</dbReference>
<gene>
    <name evidence="3" type="ORF">LZ536_09290</name>
</gene>
<feature type="domain" description="Isochorismatase-like" evidence="2">
    <location>
        <begin position="16"/>
        <end position="196"/>
    </location>
</feature>
<organism evidence="3 4">
    <name type="scientific">Sphingomonas alba</name>
    <dbReference type="NCBI Taxonomy" id="2908208"/>
    <lineage>
        <taxon>Bacteria</taxon>
        <taxon>Pseudomonadati</taxon>
        <taxon>Pseudomonadota</taxon>
        <taxon>Alphaproteobacteria</taxon>
        <taxon>Sphingomonadales</taxon>
        <taxon>Sphingomonadaceae</taxon>
        <taxon>Sphingomonas</taxon>
    </lineage>
</organism>
<keyword evidence="4" id="KW-1185">Reference proteome</keyword>
<comment type="caution">
    <text evidence="3">The sequence shown here is derived from an EMBL/GenBank/DDBJ whole genome shotgun (WGS) entry which is preliminary data.</text>
</comment>
<dbReference type="EMBL" id="JAMGBD010000001">
    <property type="protein sequence ID" value="MCL6684090.1"/>
    <property type="molecule type" value="Genomic_DNA"/>
</dbReference>
<protein>
    <submittedName>
        <fullName evidence="3">Cysteine hydrolase</fullName>
    </submittedName>
</protein>
<dbReference type="SUPFAM" id="SSF52499">
    <property type="entry name" value="Isochorismatase-like hydrolases"/>
    <property type="match status" value="1"/>
</dbReference>
<evidence type="ECO:0000313" key="4">
    <source>
        <dbReference type="Proteomes" id="UP001165363"/>
    </source>
</evidence>
<dbReference type="PANTHER" id="PTHR43540">
    <property type="entry name" value="PEROXYUREIDOACRYLATE/UREIDOACRYLATE AMIDOHYDROLASE-RELATED"/>
    <property type="match status" value="1"/>
</dbReference>
<keyword evidence="1 3" id="KW-0378">Hydrolase</keyword>
<reference evidence="3" key="1">
    <citation type="submission" date="2022-05" db="EMBL/GenBank/DDBJ databases">
        <authorList>
            <person name="Jo J.-H."/>
            <person name="Im W.-T."/>
        </authorList>
    </citation>
    <scope>NUCLEOTIDE SEQUENCE</scope>
    <source>
        <strain evidence="3">SE158</strain>
    </source>
</reference>